<dbReference type="RefSeq" id="WP_084059877.1">
    <property type="nucleotide sequence ID" value="NZ_FWXO01000001.1"/>
</dbReference>
<evidence type="ECO:0000313" key="4">
    <source>
        <dbReference type="Proteomes" id="UP000192360"/>
    </source>
</evidence>
<dbReference type="PROSITE" id="PS51257">
    <property type="entry name" value="PROKAR_LIPOPROTEIN"/>
    <property type="match status" value="1"/>
</dbReference>
<dbReference type="Proteomes" id="UP000192360">
    <property type="component" value="Unassembled WGS sequence"/>
</dbReference>
<accession>A0A1W1YK59</accession>
<feature type="signal peptide" evidence="2">
    <location>
        <begin position="1"/>
        <end position="22"/>
    </location>
</feature>
<evidence type="ECO:0000313" key="3">
    <source>
        <dbReference type="EMBL" id="SMC36516.1"/>
    </source>
</evidence>
<feature type="compositionally biased region" description="Acidic residues" evidence="1">
    <location>
        <begin position="37"/>
        <end position="60"/>
    </location>
</feature>
<feature type="chain" id="PRO_5012461534" evidence="2">
    <location>
        <begin position="23"/>
        <end position="60"/>
    </location>
</feature>
<reference evidence="3 4" key="1">
    <citation type="submission" date="2017-04" db="EMBL/GenBank/DDBJ databases">
        <authorList>
            <person name="Afonso C.L."/>
            <person name="Miller P.J."/>
            <person name="Scott M.A."/>
            <person name="Spackman E."/>
            <person name="Goraichik I."/>
            <person name="Dimitrov K.M."/>
            <person name="Suarez D.L."/>
            <person name="Swayne D.E."/>
        </authorList>
    </citation>
    <scope>NUCLEOTIDE SEQUENCE [LARGE SCALE GENOMIC DNA]</scope>
    <source>
        <strain evidence="3 4">DSM 21164</strain>
    </source>
</reference>
<dbReference type="AlphaFoldDB" id="A0A1W1YK59"/>
<evidence type="ECO:0000256" key="1">
    <source>
        <dbReference type="SAM" id="MobiDB-lite"/>
    </source>
</evidence>
<dbReference type="EMBL" id="FWXO01000001">
    <property type="protein sequence ID" value="SMC36516.1"/>
    <property type="molecule type" value="Genomic_DNA"/>
</dbReference>
<protein>
    <submittedName>
        <fullName evidence="3">Uncharacterized protein</fullName>
    </submittedName>
</protein>
<gene>
    <name evidence="3" type="ORF">SAMN05660703_0574</name>
</gene>
<sequence>MKKSFIYSFLALFFSLSLLTFTSCREEKTTKDKIEEVGDDIEEGVEEIEDEIDDHTDDNK</sequence>
<organism evidence="3 4">
    <name type="scientific">Cellulophaga tyrosinoxydans</name>
    <dbReference type="NCBI Taxonomy" id="504486"/>
    <lineage>
        <taxon>Bacteria</taxon>
        <taxon>Pseudomonadati</taxon>
        <taxon>Bacteroidota</taxon>
        <taxon>Flavobacteriia</taxon>
        <taxon>Flavobacteriales</taxon>
        <taxon>Flavobacteriaceae</taxon>
        <taxon>Cellulophaga</taxon>
    </lineage>
</organism>
<name>A0A1W1YK59_9FLAO</name>
<proteinExistence type="predicted"/>
<feature type="region of interest" description="Disordered" evidence="1">
    <location>
        <begin position="33"/>
        <end position="60"/>
    </location>
</feature>
<dbReference type="STRING" id="504486.SAMN05660703_0574"/>
<keyword evidence="4" id="KW-1185">Reference proteome</keyword>
<evidence type="ECO:0000256" key="2">
    <source>
        <dbReference type="SAM" id="SignalP"/>
    </source>
</evidence>
<keyword evidence="2" id="KW-0732">Signal</keyword>